<protein>
    <submittedName>
        <fullName evidence="5">2-polyprenyl-6-methoxyphenol hydroxylase-like FAD-dependent oxidoreductase</fullName>
    </submittedName>
</protein>
<dbReference type="EMBL" id="PVTF01000010">
    <property type="protein sequence ID" value="PRY37337.1"/>
    <property type="molecule type" value="Genomic_DNA"/>
</dbReference>
<evidence type="ECO:0000256" key="3">
    <source>
        <dbReference type="ARBA" id="ARBA00022827"/>
    </source>
</evidence>
<name>A0A2T0SV86_9PSEU</name>
<dbReference type="OrthoDB" id="4141215at2"/>
<dbReference type="Gene3D" id="3.40.30.120">
    <property type="match status" value="1"/>
</dbReference>
<dbReference type="SUPFAM" id="SSF51905">
    <property type="entry name" value="FAD/NAD(P)-binding domain"/>
    <property type="match status" value="1"/>
</dbReference>
<dbReference type="PANTHER" id="PTHR43004:SF19">
    <property type="entry name" value="BINDING MONOOXYGENASE, PUTATIVE (JCVI)-RELATED"/>
    <property type="match status" value="1"/>
</dbReference>
<reference evidence="5 6" key="1">
    <citation type="submission" date="2018-03" db="EMBL/GenBank/DDBJ databases">
        <title>Genomic Encyclopedia of Archaeal and Bacterial Type Strains, Phase II (KMG-II): from individual species to whole genera.</title>
        <authorList>
            <person name="Goeker M."/>
        </authorList>
    </citation>
    <scope>NUCLEOTIDE SEQUENCE [LARGE SCALE GENOMIC DNA]</scope>
    <source>
        <strain evidence="5 6">DSM 44720</strain>
    </source>
</reference>
<evidence type="ECO:0000256" key="1">
    <source>
        <dbReference type="ARBA" id="ARBA00001974"/>
    </source>
</evidence>
<dbReference type="AlphaFoldDB" id="A0A2T0SV86"/>
<accession>A0A2T0SV86</accession>
<dbReference type="Proteomes" id="UP000239494">
    <property type="component" value="Unassembled WGS sequence"/>
</dbReference>
<evidence type="ECO:0000313" key="5">
    <source>
        <dbReference type="EMBL" id="PRY37337.1"/>
    </source>
</evidence>
<comment type="cofactor">
    <cofactor evidence="1">
        <name>FAD</name>
        <dbReference type="ChEBI" id="CHEBI:57692"/>
    </cofactor>
</comment>
<keyword evidence="3" id="KW-0274">FAD</keyword>
<dbReference type="Pfam" id="PF01494">
    <property type="entry name" value="FAD_binding_3"/>
    <property type="match status" value="1"/>
</dbReference>
<dbReference type="PANTHER" id="PTHR43004">
    <property type="entry name" value="TRK SYSTEM POTASSIUM UPTAKE PROTEIN"/>
    <property type="match status" value="1"/>
</dbReference>
<organism evidence="5 6">
    <name type="scientific">Umezawaea tangerina</name>
    <dbReference type="NCBI Taxonomy" id="84725"/>
    <lineage>
        <taxon>Bacteria</taxon>
        <taxon>Bacillati</taxon>
        <taxon>Actinomycetota</taxon>
        <taxon>Actinomycetes</taxon>
        <taxon>Pseudonocardiales</taxon>
        <taxon>Pseudonocardiaceae</taxon>
        <taxon>Umezawaea</taxon>
    </lineage>
</organism>
<keyword evidence="6" id="KW-1185">Reference proteome</keyword>
<dbReference type="Gene3D" id="3.50.50.60">
    <property type="entry name" value="FAD/NAD(P)-binding domain"/>
    <property type="match status" value="1"/>
</dbReference>
<dbReference type="GO" id="GO:0016709">
    <property type="term" value="F:oxidoreductase activity, acting on paired donors, with incorporation or reduction of molecular oxygen, NAD(P)H as one donor, and incorporation of one atom of oxygen"/>
    <property type="evidence" value="ECO:0007669"/>
    <property type="project" value="UniProtKB-ARBA"/>
</dbReference>
<keyword evidence="2" id="KW-0285">Flavoprotein</keyword>
<evidence type="ECO:0000313" key="6">
    <source>
        <dbReference type="Proteomes" id="UP000239494"/>
    </source>
</evidence>
<comment type="caution">
    <text evidence="5">The sequence shown here is derived from an EMBL/GenBank/DDBJ whole genome shotgun (WGS) entry which is preliminary data.</text>
</comment>
<dbReference type="InterPro" id="IPR002938">
    <property type="entry name" value="FAD-bd"/>
</dbReference>
<dbReference type="GO" id="GO:0071949">
    <property type="term" value="F:FAD binding"/>
    <property type="evidence" value="ECO:0007669"/>
    <property type="project" value="InterPro"/>
</dbReference>
<proteinExistence type="predicted"/>
<dbReference type="InterPro" id="IPR036188">
    <property type="entry name" value="FAD/NAD-bd_sf"/>
</dbReference>
<evidence type="ECO:0000256" key="2">
    <source>
        <dbReference type="ARBA" id="ARBA00022630"/>
    </source>
</evidence>
<feature type="domain" description="FAD-binding" evidence="4">
    <location>
        <begin position="3"/>
        <end position="328"/>
    </location>
</feature>
<sequence>MEQVVVVGGGPVGLWLAAELGLGGVPVTVLEARTERDPHSKALTIHPRTLEVLAFRGVVDRFLAEGLRIPNGHFGGLDDRMDFRVLDTDFPFTLALPQVRTEELLEEHARTRGARILRGHQVTGLRQDADSVALRVTGPDGPYEVEAAYVVGCDGTRSAVREAAGIAFPGTPDTTWGWLADVVLDSPPPSLLSVSGPNGGLMVVPLPGGAHRFVGGSDHTERPGELTLEEVRATVTAITGTDFGMRDPHWLSRFGNATRQAERYRRGRVLVAGDAAHMHFPAGGVGLNVGVQDATNLGWKLAATALGTAPHGLLDSYHDERHPVGADLLLSTRAQTALMNAATPEVLALRTLLSGLIATVPEFSRTLAERLSGLAVAYDRGAHPLVGTRAPDLRVGDTTLFTLLRTGKHVPLDFTDEPAKHDGWEDVRGAVVRPDGHVAWASGDTAPDPATH</sequence>
<gene>
    <name evidence="5" type="ORF">CLV43_110148</name>
</gene>
<dbReference type="PRINTS" id="PR00420">
    <property type="entry name" value="RNGMNOXGNASE"/>
</dbReference>
<evidence type="ECO:0000259" key="4">
    <source>
        <dbReference type="Pfam" id="PF01494"/>
    </source>
</evidence>
<dbReference type="RefSeq" id="WP_106191647.1">
    <property type="nucleotide sequence ID" value="NZ_PVTF01000010.1"/>
</dbReference>
<dbReference type="InterPro" id="IPR050641">
    <property type="entry name" value="RIFMO-like"/>
</dbReference>
<dbReference type="Gene3D" id="3.30.70.2450">
    <property type="match status" value="1"/>
</dbReference>